<evidence type="ECO:0000259" key="2">
    <source>
        <dbReference type="Pfam" id="PF20789"/>
    </source>
</evidence>
<proteinExistence type="predicted"/>
<dbReference type="InterPro" id="IPR029069">
    <property type="entry name" value="HotDog_dom_sf"/>
</dbReference>
<dbReference type="Pfam" id="PF20789">
    <property type="entry name" value="4HBT_3C"/>
    <property type="match status" value="1"/>
</dbReference>
<evidence type="ECO:0000259" key="1">
    <source>
        <dbReference type="Pfam" id="PF13622"/>
    </source>
</evidence>
<feature type="domain" description="Acyl-CoA thioesterase-like C-terminal" evidence="2">
    <location>
        <begin position="198"/>
        <end position="290"/>
    </location>
</feature>
<organism evidence="3 4">
    <name type="scientific">Zavarzinia aquatilis</name>
    <dbReference type="NCBI Taxonomy" id="2211142"/>
    <lineage>
        <taxon>Bacteria</taxon>
        <taxon>Pseudomonadati</taxon>
        <taxon>Pseudomonadota</taxon>
        <taxon>Alphaproteobacteria</taxon>
        <taxon>Rhodospirillales</taxon>
        <taxon>Zavarziniaceae</taxon>
        <taxon>Zavarzinia</taxon>
    </lineage>
</organism>
<keyword evidence="4" id="KW-1185">Reference proteome</keyword>
<gene>
    <name evidence="3" type="ORF">DKG74_16035</name>
</gene>
<dbReference type="Pfam" id="PF13622">
    <property type="entry name" value="4HBT_3"/>
    <property type="match status" value="1"/>
</dbReference>
<evidence type="ECO:0008006" key="5">
    <source>
        <dbReference type="Google" id="ProtNLM"/>
    </source>
</evidence>
<dbReference type="OrthoDB" id="7266194at2"/>
<dbReference type="AlphaFoldDB" id="A0A317E215"/>
<reference evidence="3 4" key="1">
    <citation type="submission" date="2018-05" db="EMBL/GenBank/DDBJ databases">
        <title>Zavarzinia sp. HR-AS.</title>
        <authorList>
            <person name="Lee Y."/>
            <person name="Jeon C.O."/>
        </authorList>
    </citation>
    <scope>NUCLEOTIDE SEQUENCE [LARGE SCALE GENOMIC DNA]</scope>
    <source>
        <strain evidence="3 4">HR-AS</strain>
    </source>
</reference>
<dbReference type="SUPFAM" id="SSF54637">
    <property type="entry name" value="Thioesterase/thiol ester dehydrase-isomerase"/>
    <property type="match status" value="1"/>
</dbReference>
<dbReference type="InterPro" id="IPR049450">
    <property type="entry name" value="ACOT8-like_C"/>
</dbReference>
<evidence type="ECO:0000313" key="3">
    <source>
        <dbReference type="EMBL" id="PWR20190.1"/>
    </source>
</evidence>
<dbReference type="InterPro" id="IPR042171">
    <property type="entry name" value="Acyl-CoA_hotdog"/>
</dbReference>
<accession>A0A317E215</accession>
<dbReference type="InterPro" id="IPR049449">
    <property type="entry name" value="TesB_ACOT8-like_N"/>
</dbReference>
<name>A0A317E215_9PROT</name>
<evidence type="ECO:0000313" key="4">
    <source>
        <dbReference type="Proteomes" id="UP000245461"/>
    </source>
</evidence>
<protein>
    <recommendedName>
        <fullName evidence="5">Thioesterase family protein</fullName>
    </recommendedName>
</protein>
<sequence>MTFNRRHDVRWGLVMNHTNRGGFADVKVERLFPPHAGEAAEAAPPETALPPAEGLFARDGEDYLPLPLSHGPFDALHGGAIGGLLANAAEALAAREDMGTPIAAHIQFLRPLKSDHRLIVFAEVAQPGRRLNLVDAFIEVEGALRAEGRFTFARDIDIPGLAELPNAPQHDPLSFPVIEPPHRPGRTWFKDALEWREAPGGTVWIRGLTELGPEAHALPRVIAAADWSAGISRPDGWSRPRAAAFPNSALSVNLWRRPIGDWIGLTPRSRWGRTGFGMAEAILSDSHGEIGAATMPVILLPFPEKTAPTA</sequence>
<feature type="domain" description="Acyl-CoA thioesterase-like N-terminal HotDog" evidence="1">
    <location>
        <begin position="70"/>
        <end position="152"/>
    </location>
</feature>
<dbReference type="Proteomes" id="UP000245461">
    <property type="component" value="Unassembled WGS sequence"/>
</dbReference>
<comment type="caution">
    <text evidence="3">The sequence shown here is derived from an EMBL/GenBank/DDBJ whole genome shotgun (WGS) entry which is preliminary data.</text>
</comment>
<dbReference type="Gene3D" id="2.40.160.210">
    <property type="entry name" value="Acyl-CoA thioesterase, double hotdog domain"/>
    <property type="match status" value="1"/>
</dbReference>
<dbReference type="EMBL" id="QGLE01000010">
    <property type="protein sequence ID" value="PWR20190.1"/>
    <property type="molecule type" value="Genomic_DNA"/>
</dbReference>